<evidence type="ECO:0000313" key="1">
    <source>
        <dbReference type="EMBL" id="KAF0688926.1"/>
    </source>
</evidence>
<evidence type="ECO:0000313" key="2">
    <source>
        <dbReference type="Proteomes" id="UP000478052"/>
    </source>
</evidence>
<sequence length="268" mass="30309">MLKIPHFIGIFSRDKLPLHYKHGEAAIVNLDIEKGGGTHWVAYRKIGKQTLEIQYNELRSFVSEIFIMYTITLSGNSSELSCEFFPPTEVGKNAKICLLAFQTNNSIPNINKECDQIGFINKNDIGHTTHQTYSLPTGSYELSEIEAVIKHILTDSKISFELRGNKNTLKCEMQCDVSIDLSMPNSIGEQLGFEKRIYDANIKHQSDKLINITKTNCIYIESNLVAGSFKNGKQSHTIHEFYPNVPPGYKLIDLRGEPVSIRLLIQDL</sequence>
<proteinExistence type="predicted"/>
<dbReference type="EMBL" id="VUJU01016453">
    <property type="protein sequence ID" value="KAF0688926.1"/>
    <property type="molecule type" value="Genomic_DNA"/>
</dbReference>
<name>A0A6G0VIU3_APHCR</name>
<gene>
    <name evidence="1" type="ORF">FWK35_00034577</name>
</gene>
<dbReference type="OrthoDB" id="6619655at2759"/>
<comment type="caution">
    <text evidence="1">The sequence shown here is derived from an EMBL/GenBank/DDBJ whole genome shotgun (WGS) entry which is preliminary data.</text>
</comment>
<organism evidence="1 2">
    <name type="scientific">Aphis craccivora</name>
    <name type="common">Cowpea aphid</name>
    <dbReference type="NCBI Taxonomy" id="307492"/>
    <lineage>
        <taxon>Eukaryota</taxon>
        <taxon>Metazoa</taxon>
        <taxon>Ecdysozoa</taxon>
        <taxon>Arthropoda</taxon>
        <taxon>Hexapoda</taxon>
        <taxon>Insecta</taxon>
        <taxon>Pterygota</taxon>
        <taxon>Neoptera</taxon>
        <taxon>Paraneoptera</taxon>
        <taxon>Hemiptera</taxon>
        <taxon>Sternorrhyncha</taxon>
        <taxon>Aphidomorpha</taxon>
        <taxon>Aphidoidea</taxon>
        <taxon>Aphididae</taxon>
        <taxon>Aphidini</taxon>
        <taxon>Aphis</taxon>
        <taxon>Aphis</taxon>
    </lineage>
</organism>
<accession>A0A6G0VIU3</accession>
<reference evidence="1 2" key="1">
    <citation type="submission" date="2019-08" db="EMBL/GenBank/DDBJ databases">
        <title>Whole genome of Aphis craccivora.</title>
        <authorList>
            <person name="Voronova N.V."/>
            <person name="Shulinski R.S."/>
            <person name="Bandarenka Y.V."/>
            <person name="Zhorov D.G."/>
            <person name="Warner D."/>
        </authorList>
    </citation>
    <scope>NUCLEOTIDE SEQUENCE [LARGE SCALE GENOMIC DNA]</scope>
    <source>
        <strain evidence="1">180601</strain>
        <tissue evidence="1">Whole Body</tissue>
    </source>
</reference>
<protein>
    <submittedName>
        <fullName evidence="1">Protein ALP1-like</fullName>
    </submittedName>
</protein>
<dbReference type="Proteomes" id="UP000478052">
    <property type="component" value="Unassembled WGS sequence"/>
</dbReference>
<keyword evidence="2" id="KW-1185">Reference proteome</keyword>
<dbReference type="AlphaFoldDB" id="A0A6G0VIU3"/>